<dbReference type="SMART" id="SM00645">
    <property type="entry name" value="Pept_C1"/>
    <property type="match status" value="1"/>
</dbReference>
<dbReference type="InterPro" id="IPR000169">
    <property type="entry name" value="Pept_cys_AS"/>
</dbReference>
<dbReference type="InterPro" id="IPR013128">
    <property type="entry name" value="Peptidase_C1A"/>
</dbReference>
<proteinExistence type="inferred from homology"/>
<dbReference type="CDD" id="cd02248">
    <property type="entry name" value="Peptidase_C1A"/>
    <property type="match status" value="1"/>
</dbReference>
<dbReference type="Gramene" id="TraesROB_scaffold_022669_01G000100.1">
    <property type="protein sequence ID" value="TraesROB_scaffold_022669_01G000100.1"/>
    <property type="gene ID" value="TraesROB_scaffold_022669_01G000100"/>
</dbReference>
<evidence type="ECO:0000313" key="6">
    <source>
        <dbReference type="Proteomes" id="UP000019116"/>
    </source>
</evidence>
<dbReference type="Gramene" id="TraesLAC2D03G01239390.1">
    <property type="protein sequence ID" value="TraesLAC2D03G01239390.1"/>
    <property type="gene ID" value="TraesLAC2D03G01239390"/>
</dbReference>
<dbReference type="Gramene" id="TraesCS2D03G1203600.1">
    <property type="protein sequence ID" value="TraesCS2D03G1203600.1.CDS"/>
    <property type="gene ID" value="TraesCS2D03G1203600"/>
</dbReference>
<dbReference type="Gramene" id="TraesLDM2D03G01288540.1">
    <property type="protein sequence ID" value="TraesLDM2D03G01288540.1"/>
    <property type="gene ID" value="TraesLDM2D03G01288540"/>
</dbReference>
<evidence type="ECO:0000259" key="4">
    <source>
        <dbReference type="SMART" id="SM00645"/>
    </source>
</evidence>
<protein>
    <recommendedName>
        <fullName evidence="4">Peptidase C1A papain C-terminal domain-containing protein</fullName>
    </recommendedName>
</protein>
<feature type="domain" description="Peptidase C1A papain C-terminal" evidence="4">
    <location>
        <begin position="152"/>
        <end position="370"/>
    </location>
</feature>
<dbReference type="SUPFAM" id="SSF54001">
    <property type="entry name" value="Cysteine proteinases"/>
    <property type="match status" value="1"/>
</dbReference>
<dbReference type="InterPro" id="IPR039417">
    <property type="entry name" value="Peptidase_C1A_papain-like"/>
</dbReference>
<dbReference type="Gramene" id="TraesNOR2D03G01304280.1">
    <property type="protein sequence ID" value="TraesNOR2D03G01304280.1"/>
    <property type="gene ID" value="TraesNOR2D03G01304280"/>
</dbReference>
<dbReference type="STRING" id="4565.A0A1D5ULH5"/>
<dbReference type="Gramene" id="TraesSYM2D03G01306100.1">
    <property type="protein sequence ID" value="TraesSYM2D03G01306100.1"/>
    <property type="gene ID" value="TraesSYM2D03G01306100"/>
</dbReference>
<dbReference type="InterPro" id="IPR000668">
    <property type="entry name" value="Peptidase_C1A_C"/>
</dbReference>
<gene>
    <name evidence="5" type="primary">LOC123055082</name>
</gene>
<dbReference type="Gramene" id="TraesCS2D02G542200.1">
    <property type="protein sequence ID" value="TraesCS2D02G542200.1"/>
    <property type="gene ID" value="TraesCS2D02G542200"/>
</dbReference>
<keyword evidence="3" id="KW-1015">Disulfide bond</keyword>
<dbReference type="Gramene" id="TraesCLE_scaffold_005685_01G000200.1">
    <property type="protein sequence ID" value="TraesCLE_scaffold_005685_01G000200.1"/>
    <property type="gene ID" value="TraesCLE_scaffold_005685_01G000200"/>
</dbReference>
<dbReference type="GO" id="GO:0051603">
    <property type="term" value="P:proteolysis involved in protein catabolic process"/>
    <property type="evidence" value="ECO:0000318"/>
    <property type="project" value="GO_Central"/>
</dbReference>
<organism evidence="5">
    <name type="scientific">Triticum aestivum</name>
    <name type="common">Wheat</name>
    <dbReference type="NCBI Taxonomy" id="4565"/>
    <lineage>
        <taxon>Eukaryota</taxon>
        <taxon>Viridiplantae</taxon>
        <taxon>Streptophyta</taxon>
        <taxon>Embryophyta</taxon>
        <taxon>Tracheophyta</taxon>
        <taxon>Spermatophyta</taxon>
        <taxon>Magnoliopsida</taxon>
        <taxon>Liliopsida</taxon>
        <taxon>Poales</taxon>
        <taxon>Poaceae</taxon>
        <taxon>BOP clade</taxon>
        <taxon>Pooideae</taxon>
        <taxon>Triticodae</taxon>
        <taxon>Triticeae</taxon>
        <taxon>Triticinae</taxon>
        <taxon>Triticum</taxon>
    </lineage>
</organism>
<name>A0A1D5ULH5_WHEAT</name>
<evidence type="ECO:0000256" key="3">
    <source>
        <dbReference type="ARBA" id="ARBA00023157"/>
    </source>
</evidence>
<dbReference type="Gramene" id="TraesKAR2D01G0451230.1">
    <property type="protein sequence ID" value="cds.TraesKAR2D01G0451230.1"/>
    <property type="gene ID" value="TraesKAR2D01G0451230"/>
</dbReference>
<reference evidence="5" key="2">
    <citation type="submission" date="2018-10" db="UniProtKB">
        <authorList>
            <consortium name="EnsemblPlants"/>
        </authorList>
    </citation>
    <scope>IDENTIFICATION</scope>
</reference>
<evidence type="ECO:0000256" key="2">
    <source>
        <dbReference type="ARBA" id="ARBA00022729"/>
    </source>
</evidence>
<dbReference type="GeneID" id="123055082"/>
<dbReference type="SMR" id="A0A1D5ULH5"/>
<dbReference type="Gramene" id="TraesRN2D0101174400.1">
    <property type="protein sequence ID" value="TraesRN2D0101174400.1"/>
    <property type="gene ID" value="TraesRN2D0101174400"/>
</dbReference>
<keyword evidence="2" id="KW-0732">Signal</keyword>
<dbReference type="Gramene" id="TraesSTA2D03G01276470.2">
    <property type="protein sequence ID" value="TraesSTA2D03G01276470.2"/>
    <property type="gene ID" value="TraesSTA2D03G01276470"/>
</dbReference>
<reference evidence="5" key="1">
    <citation type="submission" date="2018-08" db="EMBL/GenBank/DDBJ databases">
        <authorList>
            <person name="Rossello M."/>
        </authorList>
    </citation>
    <scope>NUCLEOTIDE SEQUENCE [LARGE SCALE GENOMIC DNA]</scope>
    <source>
        <strain evidence="5">cv. Chinese Spring</strain>
    </source>
</reference>
<dbReference type="Pfam" id="PF00112">
    <property type="entry name" value="Peptidase_C1"/>
    <property type="match status" value="1"/>
</dbReference>
<sequence length="373" mass="41145">MFRPAFGVAARTLLRRFCGQATAAGSLSRPAGASMLRHLHSQQANAAVATAGHRYGLFRRYLKPHAMAMAGLSTAGVGLWYTNKRLPRLDIGLWYDKIMNRSLILSEIGLWYDKIMKRDLPPSEIDWDVPSGAGVSEADWVKTCVVSSADWVAEVDWVEAGAVSPVVRNQRHCGCCWAMAAAASVEAMHYLKTSKSISLSVQELIDCDTKSKGCDGGLIQNALRYVQENGLSSEPHYPYKGERSISGCKQNKIAATSRISGFQFVDPTEDALEKAVARQPVVVSLHCSDGLMRYYKGGIVDYEPVSGMTNEEHYVLIVGYGTDSNGVKYWRFKNSWGPIWGEGGFGRIRRHVKDERGALGIFLKQGVYPVLKD</sequence>
<keyword evidence="6" id="KW-1185">Reference proteome</keyword>
<dbReference type="Gramene" id="TraesJAG2D03G01296370.1">
    <property type="protein sequence ID" value="TraesJAG2D03G01296370.1"/>
    <property type="gene ID" value="TraesJAG2D03G01296370"/>
</dbReference>
<dbReference type="Gramene" id="TraesWEE_scaffold_053086_01G000200.1">
    <property type="protein sequence ID" value="TraesWEE_scaffold_053086_01G000200.1"/>
    <property type="gene ID" value="TraesWEE_scaffold_053086_01G000200"/>
</dbReference>
<dbReference type="Gramene" id="TraesARI2D03G01307290.1">
    <property type="protein sequence ID" value="TraesARI2D03G01307290.1"/>
    <property type="gene ID" value="TraesARI2D03G01307290"/>
</dbReference>
<dbReference type="PRINTS" id="PR00705">
    <property type="entry name" value="PAPAIN"/>
</dbReference>
<dbReference type="Gramene" id="TraesCAD_scaffold_025062_01G000100.1">
    <property type="protein sequence ID" value="TraesCAD_scaffold_025062_01G000100.1"/>
    <property type="gene ID" value="TraesCAD_scaffold_025062_01G000100"/>
</dbReference>
<dbReference type="AlphaFoldDB" id="A0A1D5ULH5"/>
<dbReference type="PANTHER" id="PTHR12411">
    <property type="entry name" value="CYSTEINE PROTEASE FAMILY C1-RELATED"/>
    <property type="match status" value="1"/>
</dbReference>
<dbReference type="ExpressionAtlas" id="A0A1D5ULH5">
    <property type="expression patterns" value="baseline"/>
</dbReference>
<dbReference type="Proteomes" id="UP000019116">
    <property type="component" value="Chromosome 2D"/>
</dbReference>
<dbReference type="GO" id="GO:0004197">
    <property type="term" value="F:cysteine-type endopeptidase activity"/>
    <property type="evidence" value="ECO:0000318"/>
    <property type="project" value="GO_Central"/>
</dbReference>
<dbReference type="OMA" id="LWYDKIM"/>
<dbReference type="RefSeq" id="XP_044334932.1">
    <property type="nucleotide sequence ID" value="XM_044478997.1"/>
</dbReference>
<dbReference type="OrthoDB" id="190265at2759"/>
<dbReference type="Gene3D" id="3.90.70.10">
    <property type="entry name" value="Cysteine proteinases"/>
    <property type="match status" value="1"/>
</dbReference>
<dbReference type="InterPro" id="IPR038765">
    <property type="entry name" value="Papain-like_cys_pep_sf"/>
</dbReference>
<dbReference type="GO" id="GO:0005764">
    <property type="term" value="C:lysosome"/>
    <property type="evidence" value="ECO:0000318"/>
    <property type="project" value="GO_Central"/>
</dbReference>
<dbReference type="GO" id="GO:0005615">
    <property type="term" value="C:extracellular space"/>
    <property type="evidence" value="ECO:0000318"/>
    <property type="project" value="GO_Central"/>
</dbReference>
<dbReference type="PROSITE" id="PS00139">
    <property type="entry name" value="THIOL_PROTEASE_CYS"/>
    <property type="match status" value="1"/>
</dbReference>
<evidence type="ECO:0000313" key="5">
    <source>
        <dbReference type="EnsemblPlants" id="TraesCS2D02G542200.1"/>
    </source>
</evidence>
<dbReference type="EnsemblPlants" id="TraesCS2D02G542200.1">
    <property type="protein sequence ID" value="TraesCS2D02G542200.1"/>
    <property type="gene ID" value="TraesCS2D02G542200"/>
</dbReference>
<evidence type="ECO:0000256" key="1">
    <source>
        <dbReference type="ARBA" id="ARBA00008455"/>
    </source>
</evidence>
<comment type="similarity">
    <text evidence="1">Belongs to the peptidase C1 family.</text>
</comment>
<dbReference type="Gramene" id="TraesMAC2D03G01285950.1">
    <property type="protein sequence ID" value="TraesMAC2D03G01285950.1"/>
    <property type="gene ID" value="TraesMAC2D03G01285950"/>
</dbReference>
<dbReference type="Gramene" id="TraesJUL2D03G01298950.1">
    <property type="protein sequence ID" value="TraesJUL2D03G01298950.1"/>
    <property type="gene ID" value="TraesJUL2D03G01298950"/>
</dbReference>
<accession>A0A1D5ULH5</accession>